<dbReference type="AlphaFoldDB" id="A0AAQ3TEF1"/>
<dbReference type="Proteomes" id="UP001341281">
    <property type="component" value="Chromosome 04"/>
</dbReference>
<feature type="domain" description="Myb/SANT-like" evidence="1">
    <location>
        <begin position="12"/>
        <end position="107"/>
    </location>
</feature>
<keyword evidence="3" id="KW-1185">Reference proteome</keyword>
<dbReference type="InterPro" id="IPR024752">
    <property type="entry name" value="Myb/SANT-like_dom"/>
</dbReference>
<dbReference type="EMBL" id="CP144748">
    <property type="protein sequence ID" value="WVZ70172.1"/>
    <property type="molecule type" value="Genomic_DNA"/>
</dbReference>
<protein>
    <recommendedName>
        <fullName evidence="1">Myb/SANT-like domain-containing protein</fullName>
    </recommendedName>
</protein>
<dbReference type="PANTHER" id="PTHR46934:SF13">
    <property type="entry name" value="MYB_SANT-LIKE DOMAIN-CONTAINING PROTEIN"/>
    <property type="match status" value="1"/>
</dbReference>
<evidence type="ECO:0000313" key="3">
    <source>
        <dbReference type="Proteomes" id="UP001341281"/>
    </source>
</evidence>
<evidence type="ECO:0000259" key="1">
    <source>
        <dbReference type="Pfam" id="PF12776"/>
    </source>
</evidence>
<organism evidence="2 3">
    <name type="scientific">Paspalum notatum var. saurae</name>
    <dbReference type="NCBI Taxonomy" id="547442"/>
    <lineage>
        <taxon>Eukaryota</taxon>
        <taxon>Viridiplantae</taxon>
        <taxon>Streptophyta</taxon>
        <taxon>Embryophyta</taxon>
        <taxon>Tracheophyta</taxon>
        <taxon>Spermatophyta</taxon>
        <taxon>Magnoliopsida</taxon>
        <taxon>Liliopsida</taxon>
        <taxon>Poales</taxon>
        <taxon>Poaceae</taxon>
        <taxon>PACMAD clade</taxon>
        <taxon>Panicoideae</taxon>
        <taxon>Andropogonodae</taxon>
        <taxon>Paspaleae</taxon>
        <taxon>Paspalinae</taxon>
        <taxon>Paspalum</taxon>
    </lineage>
</organism>
<proteinExistence type="predicted"/>
<accession>A0AAQ3TEF1</accession>
<gene>
    <name evidence="2" type="ORF">U9M48_018859</name>
</gene>
<reference evidence="2 3" key="1">
    <citation type="submission" date="2024-02" db="EMBL/GenBank/DDBJ databases">
        <title>High-quality chromosome-scale genome assembly of Pensacola bahiagrass (Paspalum notatum Flugge var. saurae).</title>
        <authorList>
            <person name="Vega J.M."/>
            <person name="Podio M."/>
            <person name="Orjuela J."/>
            <person name="Siena L.A."/>
            <person name="Pessino S.C."/>
            <person name="Combes M.C."/>
            <person name="Mariac C."/>
            <person name="Albertini E."/>
            <person name="Pupilli F."/>
            <person name="Ortiz J.P.A."/>
            <person name="Leblanc O."/>
        </authorList>
    </citation>
    <scope>NUCLEOTIDE SEQUENCE [LARGE SCALE GENOMIC DNA]</scope>
    <source>
        <strain evidence="2">R1</strain>
        <tissue evidence="2">Leaf</tissue>
    </source>
</reference>
<sequence>MSKSNDNNNRATWSFMYGKGLVDILKDHVNIPMFKGQNGWTPEGWRCITQKLNATFPKAHYTKQQIQEKEKELKGSYKILRDAKNTSGAGWNESLGMLTAQPEIWKQVIEFNPKVSKFKKKTFPLYNDVASLQEGNVAIGDVYFISTQEVSSLAPPLAPAARAPPLPPAAHVQETLSAHKDTLESGSRRKRRQSHIGSVLEDYVEFKKDQTNKAMNAIDEKRRYEEEYSVEKCLEELDAMDGLTDENKAYGMNVFETESDC</sequence>
<dbReference type="Pfam" id="PF12776">
    <property type="entry name" value="Myb_DNA-bind_3"/>
    <property type="match status" value="1"/>
</dbReference>
<evidence type="ECO:0000313" key="2">
    <source>
        <dbReference type="EMBL" id="WVZ70172.1"/>
    </source>
</evidence>
<name>A0AAQ3TEF1_PASNO</name>
<dbReference type="PANTHER" id="PTHR46934">
    <property type="entry name" value="MYB_DNA-BIND_3 DOMAIN-CONTAINING PROTEIN-RELATED"/>
    <property type="match status" value="1"/>
</dbReference>